<feature type="domain" description="FHA" evidence="2">
    <location>
        <begin position="150"/>
        <end position="199"/>
    </location>
</feature>
<evidence type="ECO:0000259" key="2">
    <source>
        <dbReference type="PROSITE" id="PS50006"/>
    </source>
</evidence>
<dbReference type="AlphaFoldDB" id="A0A6J4HWZ2"/>
<evidence type="ECO:0000256" key="1">
    <source>
        <dbReference type="ARBA" id="ARBA00022553"/>
    </source>
</evidence>
<organism evidence="3">
    <name type="scientific">uncultured Acidimicrobiales bacterium</name>
    <dbReference type="NCBI Taxonomy" id="310071"/>
    <lineage>
        <taxon>Bacteria</taxon>
        <taxon>Bacillati</taxon>
        <taxon>Actinomycetota</taxon>
        <taxon>Acidimicrobiia</taxon>
        <taxon>Acidimicrobiales</taxon>
        <taxon>environmental samples</taxon>
    </lineage>
</organism>
<name>A0A6J4HWZ2_9ACTN</name>
<dbReference type="InterPro" id="IPR022128">
    <property type="entry name" value="FhaA_N"/>
</dbReference>
<protein>
    <recommendedName>
        <fullName evidence="2">FHA domain-containing protein</fullName>
    </recommendedName>
</protein>
<dbReference type="InterPro" id="IPR000253">
    <property type="entry name" value="FHA_dom"/>
</dbReference>
<gene>
    <name evidence="3" type="ORF">AVDCRST_MAG50-1396</name>
</gene>
<accession>A0A6J4HWZ2</accession>
<dbReference type="PANTHER" id="PTHR23308">
    <property type="entry name" value="NUCLEAR INHIBITOR OF PROTEIN PHOSPHATASE-1"/>
    <property type="match status" value="1"/>
</dbReference>
<dbReference type="SUPFAM" id="SSF49879">
    <property type="entry name" value="SMAD/FHA domain"/>
    <property type="match status" value="1"/>
</dbReference>
<sequence>MLRRTMALRDFERRLERLVEGVFAKAFRSRLTPVELGRRLTREMDVRRTVGIRGLIAPNQFTVSVSQTDLDNFASIENSLRGDLAGYAREHARSEGYAFLGPVEVDLQVDEKLGTGEFYVTSAMVEGTGGPSAAVILGDGSRIGVGDEPLIIGRSPDADVVLNDAQVSRHHAEIRRDGNTFSVLDLGSMNGTRVNGAGIRQQQLADGDQITVGAHSLRFEMG</sequence>
<dbReference type="PROSITE" id="PS50006">
    <property type="entry name" value="FHA_DOMAIN"/>
    <property type="match status" value="1"/>
</dbReference>
<evidence type="ECO:0000313" key="3">
    <source>
        <dbReference type="EMBL" id="CAA9235228.1"/>
    </source>
</evidence>
<dbReference type="EMBL" id="CADCTF010000068">
    <property type="protein sequence ID" value="CAA9235228.1"/>
    <property type="molecule type" value="Genomic_DNA"/>
</dbReference>
<dbReference type="InterPro" id="IPR008984">
    <property type="entry name" value="SMAD_FHA_dom_sf"/>
</dbReference>
<dbReference type="Pfam" id="PF00498">
    <property type="entry name" value="FHA"/>
    <property type="match status" value="1"/>
</dbReference>
<reference evidence="3" key="1">
    <citation type="submission" date="2020-02" db="EMBL/GenBank/DDBJ databases">
        <authorList>
            <person name="Meier V. D."/>
        </authorList>
    </citation>
    <scope>NUCLEOTIDE SEQUENCE</scope>
    <source>
        <strain evidence="3">AVDCRST_MAG50</strain>
    </source>
</reference>
<dbReference type="CDD" id="cd00060">
    <property type="entry name" value="FHA"/>
    <property type="match status" value="1"/>
</dbReference>
<dbReference type="Gene3D" id="3.30.2320.60">
    <property type="entry name" value="FhaA, phosphopeptide-binding domain (DUF3662)"/>
    <property type="match status" value="1"/>
</dbReference>
<dbReference type="SMART" id="SM00240">
    <property type="entry name" value="FHA"/>
    <property type="match status" value="1"/>
</dbReference>
<dbReference type="InterPro" id="IPR050923">
    <property type="entry name" value="Cell_Proc_Reg/RNA_Proc"/>
</dbReference>
<dbReference type="Pfam" id="PF12401">
    <property type="entry name" value="FhaA_N"/>
    <property type="match status" value="1"/>
</dbReference>
<dbReference type="InterPro" id="IPR042287">
    <property type="entry name" value="FhaA_N_sf"/>
</dbReference>
<dbReference type="Gene3D" id="2.60.200.20">
    <property type="match status" value="1"/>
</dbReference>
<proteinExistence type="predicted"/>
<keyword evidence="1" id="KW-0597">Phosphoprotein</keyword>